<dbReference type="InterPro" id="IPR047664">
    <property type="entry name" value="SWEET"/>
</dbReference>
<dbReference type="AlphaFoldDB" id="A0A443PTS9"/>
<keyword evidence="8 9" id="KW-0472">Membrane</keyword>
<comment type="caution">
    <text evidence="9">Lacks conserved residue(s) required for the propagation of feature annotation.</text>
</comment>
<comment type="subcellular location">
    <subcellularLocation>
        <location evidence="1">Endomembrane system</location>
        <topology evidence="1">Multi-pass membrane protein</topology>
    </subcellularLocation>
</comment>
<evidence type="ECO:0000256" key="6">
    <source>
        <dbReference type="ARBA" id="ARBA00022737"/>
    </source>
</evidence>
<feature type="transmembrane region" description="Helical" evidence="9">
    <location>
        <begin position="126"/>
        <end position="147"/>
    </location>
</feature>
<dbReference type="GO" id="GO:0051119">
    <property type="term" value="F:sugar transmembrane transporter activity"/>
    <property type="evidence" value="ECO:0007669"/>
    <property type="project" value="InterPro"/>
</dbReference>
<evidence type="ECO:0000256" key="5">
    <source>
        <dbReference type="ARBA" id="ARBA00022692"/>
    </source>
</evidence>
<feature type="transmembrane region" description="Helical" evidence="9">
    <location>
        <begin position="98"/>
        <end position="120"/>
    </location>
</feature>
<proteinExistence type="inferred from homology"/>
<sequence length="254" mass="28334">MVAAKYIVGIVGNIVSVLIFASPIPTFWRIVKRGSTEDFEGLPYVSTLLEAALWVYYGLTKPGAILIATVNIVGTVMELIYVILFIMYAPPRVRGKTVMWVAFLDVGFFGVTFLVTRFAMDGDFRISVLGFICAGLCIVMYGSPLSIMRTVITTKSVEYMPFLLSFVLFVNAAVWTTYSILTKDLFVMVPNGLGFLLGLAQLILYAMYMNHKDAKSRVQGLEEGRQPLIQPSEVHENGEVKNKIRSNYNTTRLP</sequence>
<accession>A0A443PTS9</accession>
<comment type="similarity">
    <text evidence="2 9">Belongs to the SWEET sugar transporter family.</text>
</comment>
<keyword evidence="4 9" id="KW-0762">Sugar transport</keyword>
<feature type="transmembrane region" description="Helical" evidence="9">
    <location>
        <begin position="6"/>
        <end position="30"/>
    </location>
</feature>
<dbReference type="FunFam" id="1.20.1280.290:FF:000001">
    <property type="entry name" value="Bidirectional sugar transporter SWEET"/>
    <property type="match status" value="1"/>
</dbReference>
<protein>
    <recommendedName>
        <fullName evidence="9">Bidirectional sugar transporter SWEET</fullName>
    </recommendedName>
</protein>
<keyword evidence="6" id="KW-0677">Repeat</keyword>
<dbReference type="GO" id="GO:0012505">
    <property type="term" value="C:endomembrane system"/>
    <property type="evidence" value="ECO:0007669"/>
    <property type="project" value="UniProtKB-SubCell"/>
</dbReference>
<evidence type="ECO:0000256" key="3">
    <source>
        <dbReference type="ARBA" id="ARBA00022448"/>
    </source>
</evidence>
<name>A0A443PTS9_9MAGN</name>
<gene>
    <name evidence="10" type="ORF">CKAN_02346800</name>
</gene>
<evidence type="ECO:0000256" key="4">
    <source>
        <dbReference type="ARBA" id="ARBA00022597"/>
    </source>
</evidence>
<dbReference type="PANTHER" id="PTHR10791:SF120">
    <property type="entry name" value="BIDIRECTIONAL SUGAR TRANSPORTER SWEET17"/>
    <property type="match status" value="1"/>
</dbReference>
<evidence type="ECO:0000313" key="11">
    <source>
        <dbReference type="Proteomes" id="UP000283530"/>
    </source>
</evidence>
<evidence type="ECO:0000256" key="7">
    <source>
        <dbReference type="ARBA" id="ARBA00022989"/>
    </source>
</evidence>
<dbReference type="OrthoDB" id="409725at2759"/>
<dbReference type="InterPro" id="IPR004316">
    <property type="entry name" value="SWEET_rpt"/>
</dbReference>
<evidence type="ECO:0000256" key="1">
    <source>
        <dbReference type="ARBA" id="ARBA00004127"/>
    </source>
</evidence>
<keyword evidence="5 9" id="KW-0812">Transmembrane</keyword>
<comment type="function">
    <text evidence="9">Mediates both low-affinity uptake and efflux of sugar across the membrane.</text>
</comment>
<evidence type="ECO:0000256" key="2">
    <source>
        <dbReference type="ARBA" id="ARBA00007809"/>
    </source>
</evidence>
<evidence type="ECO:0000313" key="10">
    <source>
        <dbReference type="EMBL" id="RWR94187.1"/>
    </source>
</evidence>
<comment type="caution">
    <text evidence="10">The sequence shown here is derived from an EMBL/GenBank/DDBJ whole genome shotgun (WGS) entry which is preliminary data.</text>
</comment>
<dbReference type="PANTHER" id="PTHR10791">
    <property type="entry name" value="RAG1-ACTIVATING PROTEIN 1"/>
    <property type="match status" value="1"/>
</dbReference>
<dbReference type="EMBL" id="QPKB01000010">
    <property type="protein sequence ID" value="RWR94187.1"/>
    <property type="molecule type" value="Genomic_DNA"/>
</dbReference>
<feature type="transmembrane region" description="Helical" evidence="9">
    <location>
        <begin position="159"/>
        <end position="181"/>
    </location>
</feature>
<organism evidence="10 11">
    <name type="scientific">Cinnamomum micranthum f. kanehirae</name>
    <dbReference type="NCBI Taxonomy" id="337451"/>
    <lineage>
        <taxon>Eukaryota</taxon>
        <taxon>Viridiplantae</taxon>
        <taxon>Streptophyta</taxon>
        <taxon>Embryophyta</taxon>
        <taxon>Tracheophyta</taxon>
        <taxon>Spermatophyta</taxon>
        <taxon>Magnoliopsida</taxon>
        <taxon>Magnoliidae</taxon>
        <taxon>Laurales</taxon>
        <taxon>Lauraceae</taxon>
        <taxon>Cinnamomum</taxon>
    </lineage>
</organism>
<feature type="transmembrane region" description="Helical" evidence="9">
    <location>
        <begin position="187"/>
        <end position="208"/>
    </location>
</feature>
<evidence type="ECO:0000256" key="8">
    <source>
        <dbReference type="ARBA" id="ARBA00023136"/>
    </source>
</evidence>
<dbReference type="GO" id="GO:0016020">
    <property type="term" value="C:membrane"/>
    <property type="evidence" value="ECO:0007669"/>
    <property type="project" value="InterPro"/>
</dbReference>
<dbReference type="Pfam" id="PF03083">
    <property type="entry name" value="MtN3_slv"/>
    <property type="match status" value="2"/>
</dbReference>
<dbReference type="STRING" id="337451.A0A443PTS9"/>
<keyword evidence="7 9" id="KW-1133">Transmembrane helix</keyword>
<feature type="transmembrane region" description="Helical" evidence="9">
    <location>
        <begin position="65"/>
        <end position="86"/>
    </location>
</feature>
<reference evidence="10 11" key="1">
    <citation type="journal article" date="2019" name="Nat. Plants">
        <title>Stout camphor tree genome fills gaps in understanding of flowering plant genome evolution.</title>
        <authorList>
            <person name="Chaw S.M."/>
            <person name="Liu Y.C."/>
            <person name="Wu Y.W."/>
            <person name="Wang H.Y."/>
            <person name="Lin C.I."/>
            <person name="Wu C.S."/>
            <person name="Ke H.M."/>
            <person name="Chang L.Y."/>
            <person name="Hsu C.Y."/>
            <person name="Yang H.T."/>
            <person name="Sudianto E."/>
            <person name="Hsu M.H."/>
            <person name="Wu K.P."/>
            <person name="Wang L.N."/>
            <person name="Leebens-Mack J.H."/>
            <person name="Tsai I.J."/>
        </authorList>
    </citation>
    <scope>NUCLEOTIDE SEQUENCE [LARGE SCALE GENOMIC DNA]</scope>
    <source>
        <strain evidence="11">cv. Chaw 1501</strain>
        <tissue evidence="10">Young leaves</tissue>
    </source>
</reference>
<dbReference type="Proteomes" id="UP000283530">
    <property type="component" value="Unassembled WGS sequence"/>
</dbReference>
<keyword evidence="11" id="KW-1185">Reference proteome</keyword>
<keyword evidence="3 9" id="KW-0813">Transport</keyword>
<dbReference type="FunFam" id="1.20.1280.290:FF:000002">
    <property type="entry name" value="Bidirectional sugar transporter SWEET"/>
    <property type="match status" value="1"/>
</dbReference>
<evidence type="ECO:0000256" key="9">
    <source>
        <dbReference type="RuleBase" id="RU910715"/>
    </source>
</evidence>
<dbReference type="Gene3D" id="1.20.1280.290">
    <property type="match status" value="2"/>
</dbReference>